<feature type="compositionally biased region" description="Basic and acidic residues" evidence="1">
    <location>
        <begin position="283"/>
        <end position="301"/>
    </location>
</feature>
<feature type="transmembrane region" description="Helical" evidence="2">
    <location>
        <begin position="196"/>
        <end position="217"/>
    </location>
</feature>
<gene>
    <name evidence="3" type="ORF">SAMN05421854_1196</name>
</gene>
<reference evidence="3 4" key="1">
    <citation type="submission" date="2016-10" db="EMBL/GenBank/DDBJ databases">
        <authorList>
            <person name="de Groot N.N."/>
        </authorList>
    </citation>
    <scope>NUCLEOTIDE SEQUENCE [LARGE SCALE GENOMIC DNA]</scope>
    <source>
        <strain evidence="3 4">DSM 44637</strain>
    </source>
</reference>
<evidence type="ECO:0000313" key="4">
    <source>
        <dbReference type="Proteomes" id="UP000199137"/>
    </source>
</evidence>
<dbReference type="Proteomes" id="UP000199137">
    <property type="component" value="Unassembled WGS sequence"/>
</dbReference>
<accession>A0A1I6AH61</accession>
<dbReference type="STRING" id="112413.SAMN05421854_1196"/>
<evidence type="ECO:0000256" key="1">
    <source>
        <dbReference type="SAM" id="MobiDB-lite"/>
    </source>
</evidence>
<evidence type="ECO:0000256" key="2">
    <source>
        <dbReference type="SAM" id="Phobius"/>
    </source>
</evidence>
<keyword evidence="2" id="KW-0812">Transmembrane</keyword>
<proteinExistence type="predicted"/>
<evidence type="ECO:0000313" key="3">
    <source>
        <dbReference type="EMBL" id="SFQ68005.1"/>
    </source>
</evidence>
<keyword evidence="2" id="KW-0472">Membrane</keyword>
<sequence>MKLLADLAVPEVMGSSFFDSPAADWSVEPPWQTLSRNHVHKLTAWDRENLAEFVDLERHVCDVLSAGIGIAHGDVSESSILIDRNGFPRIVGWTWAARSPTWVDAAVVIVRLVEAGCAPEEAENIVSAVPAWAEASPASLNAFAVALLGCWILSSRQPSLTDAARWYAQYRLYDATHCAQGDMTNEVDYHALAPSAMILLLPVISTAVSISGSWFIARRKEKKMNADNADDTVQFRRTAELGKPLTVDDQTIGRSSSRPGRHGARHRLPGIAAPQWPGGDPDFPDRIRNERGGGRDRGRALDKFDDSLLGQHSGPTRVVLSTYVDFQSWAMNDHLGIPDAAQIAWDRGRANADSMMSVRASALAINKQSHGATYAGIDAGKKAGDAQTAWREGTTGVDRTAADDAKAVYATFGIVGDYIAGNEVAASDCSTPSLPALLSNECRVSS</sequence>
<organism evidence="3 4">
    <name type="scientific">Amycolatopsis rubida</name>
    <dbReference type="NCBI Taxonomy" id="112413"/>
    <lineage>
        <taxon>Bacteria</taxon>
        <taxon>Bacillati</taxon>
        <taxon>Actinomycetota</taxon>
        <taxon>Actinomycetes</taxon>
        <taxon>Pseudonocardiales</taxon>
        <taxon>Pseudonocardiaceae</taxon>
        <taxon>Amycolatopsis</taxon>
    </lineage>
</organism>
<dbReference type="AlphaFoldDB" id="A0A1I6AH61"/>
<feature type="compositionally biased region" description="Polar residues" evidence="1">
    <location>
        <begin position="249"/>
        <end position="258"/>
    </location>
</feature>
<feature type="region of interest" description="Disordered" evidence="1">
    <location>
        <begin position="249"/>
        <end position="301"/>
    </location>
</feature>
<evidence type="ECO:0008006" key="5">
    <source>
        <dbReference type="Google" id="ProtNLM"/>
    </source>
</evidence>
<feature type="compositionally biased region" description="Basic residues" evidence="1">
    <location>
        <begin position="259"/>
        <end position="268"/>
    </location>
</feature>
<name>A0A1I6AH61_9PSEU</name>
<keyword evidence="2" id="KW-1133">Transmembrane helix</keyword>
<dbReference type="InterPro" id="IPR011009">
    <property type="entry name" value="Kinase-like_dom_sf"/>
</dbReference>
<dbReference type="SUPFAM" id="SSF56112">
    <property type="entry name" value="Protein kinase-like (PK-like)"/>
    <property type="match status" value="1"/>
</dbReference>
<dbReference type="EMBL" id="FOWC01000019">
    <property type="protein sequence ID" value="SFQ68005.1"/>
    <property type="molecule type" value="Genomic_DNA"/>
</dbReference>
<protein>
    <recommendedName>
        <fullName evidence="5">Aminoglycoside phosphotransferase domain-containing protein</fullName>
    </recommendedName>
</protein>